<dbReference type="PROSITE" id="PS51420">
    <property type="entry name" value="RHO"/>
    <property type="match status" value="1"/>
</dbReference>
<feature type="compositionally biased region" description="Low complexity" evidence="2">
    <location>
        <begin position="188"/>
        <end position="207"/>
    </location>
</feature>
<dbReference type="InterPro" id="IPR027417">
    <property type="entry name" value="P-loop_NTPase"/>
</dbReference>
<protein>
    <submittedName>
        <fullName evidence="3">Ras- protein Rab-31</fullName>
    </submittedName>
</protein>
<keyword evidence="1" id="KW-0547">Nucleotide-binding</keyword>
<proteinExistence type="predicted"/>
<dbReference type="Proteomes" id="UP001470230">
    <property type="component" value="Unassembled WGS sequence"/>
</dbReference>
<dbReference type="SUPFAM" id="SSF52540">
    <property type="entry name" value="P-loop containing nucleoside triphosphate hydrolases"/>
    <property type="match status" value="1"/>
</dbReference>
<dbReference type="InterPro" id="IPR005225">
    <property type="entry name" value="Small_GTP-bd"/>
</dbReference>
<dbReference type="PROSITE" id="PS51421">
    <property type="entry name" value="RAS"/>
    <property type="match status" value="1"/>
</dbReference>
<dbReference type="SMART" id="SM00175">
    <property type="entry name" value="RAB"/>
    <property type="match status" value="1"/>
</dbReference>
<evidence type="ECO:0000313" key="4">
    <source>
        <dbReference type="Proteomes" id="UP001470230"/>
    </source>
</evidence>
<reference evidence="3 4" key="1">
    <citation type="submission" date="2024-04" db="EMBL/GenBank/DDBJ databases">
        <title>Tritrichomonas musculus Genome.</title>
        <authorList>
            <person name="Alves-Ferreira E."/>
            <person name="Grigg M."/>
            <person name="Lorenzi H."/>
            <person name="Galac M."/>
        </authorList>
    </citation>
    <scope>NUCLEOTIDE SEQUENCE [LARGE SCALE GENOMIC DNA]</scope>
    <source>
        <strain evidence="3 4">EAF2021</strain>
    </source>
</reference>
<dbReference type="NCBIfam" id="TIGR00231">
    <property type="entry name" value="small_GTP"/>
    <property type="match status" value="1"/>
</dbReference>
<evidence type="ECO:0000256" key="1">
    <source>
        <dbReference type="ARBA" id="ARBA00022741"/>
    </source>
</evidence>
<sequence length="229" mass="25507">MKGYKAIEAKVCIVGETAVGKTCIIHRTIDGNFIGTTQPTISGVHDYHYDKDGNKIDFKIWDTAGQDTYRSLVPFYWQKAHVIIVVFDVTNKESYDALQEWHRFIPEPIKNTALLVLVGNKKDLSDSRVVDTVKAEDTASQLDYARYFEVSAKSGEGISDLWDFIATSPEIGDISPDDELAPLPPEGTDYNNGEDTNTDTNNDNTQNQGVISTVLGYVSSAVNYFKSFF</sequence>
<dbReference type="PROSITE" id="PS51419">
    <property type="entry name" value="RAB"/>
    <property type="match status" value="1"/>
</dbReference>
<keyword evidence="4" id="KW-1185">Reference proteome</keyword>
<dbReference type="Gene3D" id="3.40.50.300">
    <property type="entry name" value="P-loop containing nucleotide triphosphate hydrolases"/>
    <property type="match status" value="1"/>
</dbReference>
<dbReference type="SMART" id="SM00176">
    <property type="entry name" value="RAN"/>
    <property type="match status" value="1"/>
</dbReference>
<dbReference type="SMART" id="SM00173">
    <property type="entry name" value="RAS"/>
    <property type="match status" value="1"/>
</dbReference>
<dbReference type="InterPro" id="IPR001806">
    <property type="entry name" value="Small_GTPase"/>
</dbReference>
<dbReference type="SMART" id="SM00174">
    <property type="entry name" value="RHO"/>
    <property type="match status" value="1"/>
</dbReference>
<dbReference type="Pfam" id="PF00071">
    <property type="entry name" value="Ras"/>
    <property type="match status" value="1"/>
</dbReference>
<organism evidence="3 4">
    <name type="scientific">Tritrichomonas musculus</name>
    <dbReference type="NCBI Taxonomy" id="1915356"/>
    <lineage>
        <taxon>Eukaryota</taxon>
        <taxon>Metamonada</taxon>
        <taxon>Parabasalia</taxon>
        <taxon>Tritrichomonadida</taxon>
        <taxon>Tritrichomonadidae</taxon>
        <taxon>Tritrichomonas</taxon>
    </lineage>
</organism>
<accession>A0ABR2K0R1</accession>
<comment type="caution">
    <text evidence="3">The sequence shown here is derived from an EMBL/GenBank/DDBJ whole genome shotgun (WGS) entry which is preliminary data.</text>
</comment>
<feature type="region of interest" description="Disordered" evidence="2">
    <location>
        <begin position="173"/>
        <end position="207"/>
    </location>
</feature>
<dbReference type="SMART" id="SM00177">
    <property type="entry name" value="ARF"/>
    <property type="match status" value="1"/>
</dbReference>
<name>A0ABR2K0R1_9EUKA</name>
<dbReference type="PRINTS" id="PR00449">
    <property type="entry name" value="RASTRNSFRMNG"/>
</dbReference>
<evidence type="ECO:0000313" key="3">
    <source>
        <dbReference type="EMBL" id="KAK8884678.1"/>
    </source>
</evidence>
<evidence type="ECO:0000256" key="2">
    <source>
        <dbReference type="SAM" id="MobiDB-lite"/>
    </source>
</evidence>
<dbReference type="CDD" id="cd00154">
    <property type="entry name" value="Rab"/>
    <property type="match status" value="1"/>
</dbReference>
<dbReference type="PANTHER" id="PTHR47978">
    <property type="match status" value="1"/>
</dbReference>
<gene>
    <name evidence="3" type="ORF">M9Y10_043796</name>
</gene>
<dbReference type="EMBL" id="JAPFFF010000008">
    <property type="protein sequence ID" value="KAK8884678.1"/>
    <property type="molecule type" value="Genomic_DNA"/>
</dbReference>